<evidence type="ECO:0000313" key="2">
    <source>
        <dbReference type="EMBL" id="VEU64983.1"/>
    </source>
</evidence>
<accession>A0A449AJ10</accession>
<organism evidence="2 3">
    <name type="scientific">Mycoplasmopsis cynos</name>
    <dbReference type="NCBI Taxonomy" id="171284"/>
    <lineage>
        <taxon>Bacteria</taxon>
        <taxon>Bacillati</taxon>
        <taxon>Mycoplasmatota</taxon>
        <taxon>Mycoplasmoidales</taxon>
        <taxon>Metamycoplasmataceae</taxon>
        <taxon>Mycoplasmopsis</taxon>
    </lineage>
</organism>
<dbReference type="NCBIfam" id="NF045838">
    <property type="entry name" value="MG289_thiam_LP"/>
    <property type="match status" value="1"/>
</dbReference>
<feature type="signal peptide" evidence="1">
    <location>
        <begin position="1"/>
        <end position="24"/>
    </location>
</feature>
<dbReference type="InterPro" id="IPR043100">
    <property type="entry name" value="CypI_dom_II"/>
</dbReference>
<dbReference type="Gene3D" id="3.40.190.180">
    <property type="entry name" value="Cypl, domain I"/>
    <property type="match status" value="1"/>
</dbReference>
<protein>
    <submittedName>
        <fullName evidence="2">High affinity transport system protein p37</fullName>
    </submittedName>
</protein>
<dbReference type="Gene3D" id="3.40.190.190">
    <property type="entry name" value="CypI, domain 2"/>
    <property type="match status" value="1"/>
</dbReference>
<geneLocation type="plasmid" evidence="2 3">
    <name>13</name>
</geneLocation>
<dbReference type="InterPro" id="IPR010592">
    <property type="entry name" value="CypI"/>
</dbReference>
<dbReference type="Proteomes" id="UP000289506">
    <property type="component" value="Plasmid 13"/>
</dbReference>
<dbReference type="RefSeq" id="WP_129720864.1">
    <property type="nucleotide sequence ID" value="NZ_LR214986.1"/>
</dbReference>
<dbReference type="PROSITE" id="PS51257">
    <property type="entry name" value="PROKAR_LIPOPROTEIN"/>
    <property type="match status" value="1"/>
</dbReference>
<reference evidence="2 3" key="1">
    <citation type="submission" date="2019-01" db="EMBL/GenBank/DDBJ databases">
        <authorList>
            <consortium name="Pathogen Informatics"/>
        </authorList>
    </citation>
    <scope>NUCLEOTIDE SEQUENCE [LARGE SCALE GENOMIC DNA]</scope>
    <source>
        <strain evidence="2 3">NCTC10142</strain>
        <plasmid evidence="3">13</plasmid>
    </source>
</reference>
<keyword evidence="2" id="KW-0614">Plasmid</keyword>
<gene>
    <name evidence="2" type="ORF">NCTC10142_00753</name>
</gene>
<feature type="chain" id="PRO_5019127530" evidence="1">
    <location>
        <begin position="25"/>
        <end position="383"/>
    </location>
</feature>
<dbReference type="Pfam" id="PF06646">
    <property type="entry name" value="CypI"/>
    <property type="match status" value="1"/>
</dbReference>
<dbReference type="AlphaFoldDB" id="A0A449AJ10"/>
<dbReference type="InterPro" id="IPR043099">
    <property type="entry name" value="CypI_dom_I"/>
</dbReference>
<proteinExistence type="predicted"/>
<evidence type="ECO:0000313" key="3">
    <source>
        <dbReference type="Proteomes" id="UP000289506"/>
    </source>
</evidence>
<dbReference type="EMBL" id="LR214986">
    <property type="protein sequence ID" value="VEU64983.1"/>
    <property type="molecule type" value="Genomic_DNA"/>
</dbReference>
<sequence length="383" mass="43719">MKFKKLLFSSALLAPLIVASCSFSEGSESKIVNIKLGNSLKDKNKQQEFEADVNKLLKQRGSKFSVKFSFDGDTDAYQTNKDDILKGSQDLVFVSAGQVYANKKDIELSKIDLGIQTKTKAFKGSLNHNMDKYINGREEDPLRVLANEQEKLFKKFPRSEWNDKNEFSNGVYKAFYNDELTPYQRGLIVIVANENDTNGIIKAWNEKNLNEFINYGLGIGKKDSGSKYLLPEALLKKQFADKFTSLLELSTNKNYQDKIKETKWSKMNDESFKDIKIFFDNEGVYAYSRFKPGKFDPYTINSSKRSGQKITFLTVTDVLPYNIGLYNSAKITKEEIKKLAEVFESLAKNGKDPWGPLNGFNGYGYIEDPKNEFWDVVKQSLNK</sequence>
<evidence type="ECO:0000256" key="1">
    <source>
        <dbReference type="SAM" id="SignalP"/>
    </source>
</evidence>
<name>A0A449AJ10_9BACT</name>
<keyword evidence="1" id="KW-0732">Signal</keyword>